<feature type="compositionally biased region" description="Low complexity" evidence="1">
    <location>
        <begin position="110"/>
        <end position="121"/>
    </location>
</feature>
<gene>
    <name evidence="2" type="ORF">BGZ80_005441</name>
</gene>
<dbReference type="EMBL" id="JAAAID010002684">
    <property type="protein sequence ID" value="KAG0005469.1"/>
    <property type="molecule type" value="Genomic_DNA"/>
</dbReference>
<feature type="compositionally biased region" description="Polar residues" evidence="1">
    <location>
        <begin position="122"/>
        <end position="136"/>
    </location>
</feature>
<reference evidence="2" key="1">
    <citation type="journal article" date="2020" name="Fungal Divers.">
        <title>Resolving the Mortierellaceae phylogeny through synthesis of multi-gene phylogenetics and phylogenomics.</title>
        <authorList>
            <person name="Vandepol N."/>
            <person name="Liber J."/>
            <person name="Desiro A."/>
            <person name="Na H."/>
            <person name="Kennedy M."/>
            <person name="Barry K."/>
            <person name="Grigoriev I.V."/>
            <person name="Miller A.N."/>
            <person name="O'Donnell K."/>
            <person name="Stajich J.E."/>
            <person name="Bonito G."/>
        </authorList>
    </citation>
    <scope>NUCLEOTIDE SEQUENCE</scope>
    <source>
        <strain evidence="2">NRRL 2769</strain>
    </source>
</reference>
<feature type="region of interest" description="Disordered" evidence="1">
    <location>
        <begin position="1"/>
        <end position="21"/>
    </location>
</feature>
<organism evidence="2 3">
    <name type="scientific">Entomortierella chlamydospora</name>
    <dbReference type="NCBI Taxonomy" id="101097"/>
    <lineage>
        <taxon>Eukaryota</taxon>
        <taxon>Fungi</taxon>
        <taxon>Fungi incertae sedis</taxon>
        <taxon>Mucoromycota</taxon>
        <taxon>Mortierellomycotina</taxon>
        <taxon>Mortierellomycetes</taxon>
        <taxon>Mortierellales</taxon>
        <taxon>Mortierellaceae</taxon>
        <taxon>Entomortierella</taxon>
    </lineage>
</organism>
<protein>
    <submittedName>
        <fullName evidence="2">Uncharacterized protein</fullName>
    </submittedName>
</protein>
<feature type="region of interest" description="Disordered" evidence="1">
    <location>
        <begin position="43"/>
        <end position="138"/>
    </location>
</feature>
<dbReference type="Proteomes" id="UP000703661">
    <property type="component" value="Unassembled WGS sequence"/>
</dbReference>
<proteinExistence type="predicted"/>
<evidence type="ECO:0000256" key="1">
    <source>
        <dbReference type="SAM" id="MobiDB-lite"/>
    </source>
</evidence>
<name>A0A9P6MKU2_9FUNG</name>
<comment type="caution">
    <text evidence="2">The sequence shown here is derived from an EMBL/GenBank/DDBJ whole genome shotgun (WGS) entry which is preliminary data.</text>
</comment>
<feature type="compositionally biased region" description="Basic and acidic residues" evidence="1">
    <location>
        <begin position="58"/>
        <end position="68"/>
    </location>
</feature>
<feature type="non-terminal residue" evidence="2">
    <location>
        <position position="164"/>
    </location>
</feature>
<evidence type="ECO:0000313" key="2">
    <source>
        <dbReference type="EMBL" id="KAG0005469.1"/>
    </source>
</evidence>
<keyword evidence="3" id="KW-1185">Reference proteome</keyword>
<evidence type="ECO:0000313" key="3">
    <source>
        <dbReference type="Proteomes" id="UP000703661"/>
    </source>
</evidence>
<sequence length="164" mass="17845">MECTFLLGRTPASKRKKPHSEVEILEARLETIESTYSERLSQMESLLSKVMPTPGGHDSTRDGGEGSSRKQSSRPAKAAGININVPVDSHSNDDGWTDINSPQDKLGHFNNQWNQNGSSSSMIDPSTTPTLSSAKAGTSGIETPHLAFLKEESENTPLFTPEFQ</sequence>
<dbReference type="AlphaFoldDB" id="A0A9P6MKU2"/>
<accession>A0A9P6MKU2</accession>